<keyword evidence="2" id="KW-0560">Oxidoreductase</keyword>
<organism evidence="4 5">
    <name type="scientific">Cellulomonas pakistanensis</name>
    <dbReference type="NCBI Taxonomy" id="992287"/>
    <lineage>
        <taxon>Bacteria</taxon>
        <taxon>Bacillati</taxon>
        <taxon>Actinomycetota</taxon>
        <taxon>Actinomycetes</taxon>
        <taxon>Micrococcales</taxon>
        <taxon>Cellulomonadaceae</taxon>
        <taxon>Cellulomonas</taxon>
    </lineage>
</organism>
<comment type="similarity">
    <text evidence="1 3">Belongs to the short-chain dehydrogenases/reductases (SDR) family.</text>
</comment>
<dbReference type="EMBL" id="BONO01000002">
    <property type="protein sequence ID" value="GIG34944.1"/>
    <property type="molecule type" value="Genomic_DNA"/>
</dbReference>
<keyword evidence="5" id="KW-1185">Reference proteome</keyword>
<evidence type="ECO:0000256" key="1">
    <source>
        <dbReference type="ARBA" id="ARBA00006484"/>
    </source>
</evidence>
<dbReference type="AlphaFoldDB" id="A0A919U4C9"/>
<evidence type="ECO:0000256" key="2">
    <source>
        <dbReference type="ARBA" id="ARBA00023002"/>
    </source>
</evidence>
<dbReference type="NCBIfam" id="NF006119">
    <property type="entry name" value="PRK08264.1-5"/>
    <property type="match status" value="1"/>
</dbReference>
<dbReference type="PANTHER" id="PTHR43391:SF91">
    <property type="entry name" value="OS04G0390700 PROTEIN"/>
    <property type="match status" value="1"/>
</dbReference>
<evidence type="ECO:0000313" key="5">
    <source>
        <dbReference type="Proteomes" id="UP000642125"/>
    </source>
</evidence>
<protein>
    <submittedName>
        <fullName evidence="4">Short-chain dehydrogenase</fullName>
    </submittedName>
</protein>
<evidence type="ECO:0000313" key="4">
    <source>
        <dbReference type="EMBL" id="GIG34944.1"/>
    </source>
</evidence>
<dbReference type="GO" id="GO:0016491">
    <property type="term" value="F:oxidoreductase activity"/>
    <property type="evidence" value="ECO:0007669"/>
    <property type="project" value="UniProtKB-KW"/>
</dbReference>
<dbReference type="Pfam" id="PF00106">
    <property type="entry name" value="adh_short"/>
    <property type="match status" value="1"/>
</dbReference>
<dbReference type="InterPro" id="IPR036291">
    <property type="entry name" value="NAD(P)-bd_dom_sf"/>
</dbReference>
<gene>
    <name evidence="4" type="ORF">Cpa01nite_03250</name>
</gene>
<proteinExistence type="inferred from homology"/>
<dbReference type="Gene3D" id="3.40.50.720">
    <property type="entry name" value="NAD(P)-binding Rossmann-like Domain"/>
    <property type="match status" value="1"/>
</dbReference>
<dbReference type="PRINTS" id="PR00080">
    <property type="entry name" value="SDRFAMILY"/>
</dbReference>
<reference evidence="4" key="1">
    <citation type="submission" date="2021-01" db="EMBL/GenBank/DDBJ databases">
        <title>Whole genome shotgun sequence of Cellulomonas pakistanensis NBRC 110800.</title>
        <authorList>
            <person name="Komaki H."/>
            <person name="Tamura T."/>
        </authorList>
    </citation>
    <scope>NUCLEOTIDE SEQUENCE</scope>
    <source>
        <strain evidence="4">NBRC 110800</strain>
    </source>
</reference>
<dbReference type="GO" id="GO:0005829">
    <property type="term" value="C:cytosol"/>
    <property type="evidence" value="ECO:0007669"/>
    <property type="project" value="TreeGrafter"/>
</dbReference>
<accession>A0A919U4C9</accession>
<comment type="caution">
    <text evidence="4">The sequence shown here is derived from an EMBL/GenBank/DDBJ whole genome shotgun (WGS) entry which is preliminary data.</text>
</comment>
<dbReference type="SUPFAM" id="SSF51735">
    <property type="entry name" value="NAD(P)-binding Rossmann-fold domains"/>
    <property type="match status" value="1"/>
</dbReference>
<dbReference type="PANTHER" id="PTHR43391">
    <property type="entry name" value="RETINOL DEHYDROGENASE-RELATED"/>
    <property type="match status" value="1"/>
</dbReference>
<sequence>MTTALITGANRGLGRHFAAELLARGATVYAAAREPASIDLPGARPVALDITDPDAVAAAAALAGDVDLLVNNAGISTGAPLLGDLDAVRAEMDVNFWGTLSMVRAFAPVLAANGGGAIVNVASALSWFAFPGSGAYAVSKAANWNMSNALRLELAGQGTQVTSVHLGLADTDMARGIDGPKADPVDVVRRTLDAVAAGDLEVVVDEWSAMVKASLAEDPRGFYARFLGA</sequence>
<name>A0A919U4C9_9CELL</name>
<evidence type="ECO:0000256" key="3">
    <source>
        <dbReference type="RuleBase" id="RU000363"/>
    </source>
</evidence>
<dbReference type="PRINTS" id="PR00081">
    <property type="entry name" value="GDHRDH"/>
</dbReference>
<dbReference type="RefSeq" id="WP_203666993.1">
    <property type="nucleotide sequence ID" value="NZ_BONO01000002.1"/>
</dbReference>
<dbReference type="InterPro" id="IPR002347">
    <property type="entry name" value="SDR_fam"/>
</dbReference>
<dbReference type="Proteomes" id="UP000642125">
    <property type="component" value="Unassembled WGS sequence"/>
</dbReference>